<organism evidence="6 7">
    <name type="scientific">Bifiguratus adelaidae</name>
    <dbReference type="NCBI Taxonomy" id="1938954"/>
    <lineage>
        <taxon>Eukaryota</taxon>
        <taxon>Fungi</taxon>
        <taxon>Fungi incertae sedis</taxon>
        <taxon>Mucoromycota</taxon>
        <taxon>Mucoromycotina</taxon>
        <taxon>Endogonomycetes</taxon>
        <taxon>Endogonales</taxon>
        <taxon>Endogonales incertae sedis</taxon>
        <taxon>Bifiguratus</taxon>
    </lineage>
</organism>
<dbReference type="PANTHER" id="PTHR31279:SF58">
    <property type="entry name" value="PROTEIN EXORDIUM-LIKE 2"/>
    <property type="match status" value="1"/>
</dbReference>
<dbReference type="Proteomes" id="UP000242875">
    <property type="component" value="Unassembled WGS sequence"/>
</dbReference>
<evidence type="ECO:0000256" key="2">
    <source>
        <dbReference type="ARBA" id="ARBA00022525"/>
    </source>
</evidence>
<dbReference type="EMBL" id="MVBO01000009">
    <property type="protein sequence ID" value="OZJ05819.1"/>
    <property type="molecule type" value="Genomic_DNA"/>
</dbReference>
<keyword evidence="3 5" id="KW-0732">Signal</keyword>
<evidence type="ECO:0008006" key="8">
    <source>
        <dbReference type="Google" id="ProtNLM"/>
    </source>
</evidence>
<sequence length="291" mass="32357">MRWWTGFLLTYITSVLASPTKRAISSNAQLDYLGGEVVTGPVNVYLIFYGSWDLANETHHVQDYMTFFNNIGSSNWFDTLKLYRSNSGNSVTGPLYLQPSVIDNFSAGKSLQGNSSHIAIIEQAINHGQISQGNVDKNGLYFIIASDDVEDQSGFCTSWCSYNSWSEELLYAFIGNPNRCPQQCIPSLIRDKSPNNDPALDSIVNMMAHELQELLTDPWGDAYRIQSNNATSAQGEEAGDMCAPPHVSSADWFQFVHRDEQGAAYNFGLAGKNYLLQAVYNPMTKTCEMHA</sequence>
<keyword evidence="7" id="KW-1185">Reference proteome</keyword>
<dbReference type="GO" id="GO:0005576">
    <property type="term" value="C:extracellular region"/>
    <property type="evidence" value="ECO:0007669"/>
    <property type="project" value="UniProtKB-SubCell"/>
</dbReference>
<keyword evidence="2" id="KW-0964">Secreted</keyword>
<feature type="chain" id="PRO_5012831096" description="Phosphate-induced protein 1" evidence="5">
    <location>
        <begin position="18"/>
        <end position="291"/>
    </location>
</feature>
<comment type="similarity">
    <text evidence="4">Belongs to the EXORDIUM family.</text>
</comment>
<proteinExistence type="inferred from homology"/>
<evidence type="ECO:0000256" key="5">
    <source>
        <dbReference type="SAM" id="SignalP"/>
    </source>
</evidence>
<dbReference type="InterPro" id="IPR006766">
    <property type="entry name" value="EXORDIUM-like"/>
</dbReference>
<name>A0A261Y5D3_9FUNG</name>
<evidence type="ECO:0000313" key="7">
    <source>
        <dbReference type="Proteomes" id="UP000242875"/>
    </source>
</evidence>
<dbReference type="AlphaFoldDB" id="A0A261Y5D3"/>
<evidence type="ECO:0000256" key="1">
    <source>
        <dbReference type="ARBA" id="ARBA00004613"/>
    </source>
</evidence>
<protein>
    <recommendedName>
        <fullName evidence="8">Phosphate-induced protein 1</fullName>
    </recommendedName>
</protein>
<reference evidence="6 7" key="1">
    <citation type="journal article" date="2017" name="Mycologia">
        <title>Bifiguratus adelaidae, gen. et sp. nov., a new member of Mucoromycotina in endophytic and soil-dwelling habitats.</title>
        <authorList>
            <person name="Torres-Cruz T.J."/>
            <person name="Billingsley Tobias T.L."/>
            <person name="Almatruk M."/>
            <person name="Hesse C."/>
            <person name="Kuske C.R."/>
            <person name="Desiro A."/>
            <person name="Benucci G.M."/>
            <person name="Bonito G."/>
            <person name="Stajich J.E."/>
            <person name="Dunlap C."/>
            <person name="Arnold A.E."/>
            <person name="Porras-Alfaro A."/>
        </authorList>
    </citation>
    <scope>NUCLEOTIDE SEQUENCE [LARGE SCALE GENOMIC DNA]</scope>
    <source>
        <strain evidence="6 7">AZ0501</strain>
    </source>
</reference>
<feature type="signal peptide" evidence="5">
    <location>
        <begin position="1"/>
        <end position="17"/>
    </location>
</feature>
<dbReference type="Pfam" id="PF04674">
    <property type="entry name" value="Phi_1"/>
    <property type="match status" value="1"/>
</dbReference>
<evidence type="ECO:0000256" key="3">
    <source>
        <dbReference type="ARBA" id="ARBA00022729"/>
    </source>
</evidence>
<comment type="caution">
    <text evidence="6">The sequence shown here is derived from an EMBL/GenBank/DDBJ whole genome shotgun (WGS) entry which is preliminary data.</text>
</comment>
<evidence type="ECO:0000256" key="4">
    <source>
        <dbReference type="ARBA" id="ARBA00023591"/>
    </source>
</evidence>
<comment type="subcellular location">
    <subcellularLocation>
        <location evidence="1">Secreted</location>
    </subcellularLocation>
</comment>
<accession>A0A261Y5D3</accession>
<dbReference type="OrthoDB" id="2016249at2759"/>
<dbReference type="PANTHER" id="PTHR31279">
    <property type="entry name" value="PROTEIN EXORDIUM-LIKE 5"/>
    <property type="match status" value="1"/>
</dbReference>
<evidence type="ECO:0000313" key="6">
    <source>
        <dbReference type="EMBL" id="OZJ05819.1"/>
    </source>
</evidence>
<gene>
    <name evidence="6" type="ORF">BZG36_00952</name>
</gene>